<name>A0A8X6YEL1_9ARAC</name>
<evidence type="ECO:0000313" key="2">
    <source>
        <dbReference type="Proteomes" id="UP000886998"/>
    </source>
</evidence>
<evidence type="ECO:0000313" key="1">
    <source>
        <dbReference type="EMBL" id="GFY69227.1"/>
    </source>
</evidence>
<protein>
    <submittedName>
        <fullName evidence="1">Uncharacterized protein</fullName>
    </submittedName>
</protein>
<gene>
    <name evidence="1" type="ORF">TNIN_300371</name>
</gene>
<comment type="caution">
    <text evidence="1">The sequence shown here is derived from an EMBL/GenBank/DDBJ whole genome shotgun (WGS) entry which is preliminary data.</text>
</comment>
<dbReference type="Proteomes" id="UP000886998">
    <property type="component" value="Unassembled WGS sequence"/>
</dbReference>
<accession>A0A8X6YEL1</accession>
<organism evidence="1 2">
    <name type="scientific">Trichonephila inaurata madagascariensis</name>
    <dbReference type="NCBI Taxonomy" id="2747483"/>
    <lineage>
        <taxon>Eukaryota</taxon>
        <taxon>Metazoa</taxon>
        <taxon>Ecdysozoa</taxon>
        <taxon>Arthropoda</taxon>
        <taxon>Chelicerata</taxon>
        <taxon>Arachnida</taxon>
        <taxon>Araneae</taxon>
        <taxon>Araneomorphae</taxon>
        <taxon>Entelegynae</taxon>
        <taxon>Araneoidea</taxon>
        <taxon>Nephilidae</taxon>
        <taxon>Trichonephila</taxon>
        <taxon>Trichonephila inaurata</taxon>
    </lineage>
</organism>
<reference evidence="1" key="1">
    <citation type="submission" date="2020-08" db="EMBL/GenBank/DDBJ databases">
        <title>Multicomponent nature underlies the extraordinary mechanical properties of spider dragline silk.</title>
        <authorList>
            <person name="Kono N."/>
            <person name="Nakamura H."/>
            <person name="Mori M."/>
            <person name="Yoshida Y."/>
            <person name="Ohtoshi R."/>
            <person name="Malay A.D."/>
            <person name="Moran D.A.P."/>
            <person name="Tomita M."/>
            <person name="Numata K."/>
            <person name="Arakawa K."/>
        </authorList>
    </citation>
    <scope>NUCLEOTIDE SEQUENCE</scope>
</reference>
<dbReference type="AlphaFoldDB" id="A0A8X6YEL1"/>
<keyword evidence="2" id="KW-1185">Reference proteome</keyword>
<sequence length="126" mass="14796">MEPLHLYILKDQCISTLHLAFAPLEEPPTRFRSPQVYHYKAELLHGVTAFYNVETVTLRFTPASGVSTRLRRSSYHFYFSLRREMFITRSLRSASAEGRQTVELLSLLHIYRTFTFSPQLFVSFIF</sequence>
<dbReference type="EMBL" id="BMAV01017522">
    <property type="protein sequence ID" value="GFY69227.1"/>
    <property type="molecule type" value="Genomic_DNA"/>
</dbReference>
<proteinExistence type="predicted"/>